<keyword evidence="2" id="KW-1185">Reference proteome</keyword>
<organism evidence="1 2">
    <name type="scientific">Lithospermum erythrorhizon</name>
    <name type="common">Purple gromwell</name>
    <name type="synonym">Lithospermum officinale var. erythrorhizon</name>
    <dbReference type="NCBI Taxonomy" id="34254"/>
    <lineage>
        <taxon>Eukaryota</taxon>
        <taxon>Viridiplantae</taxon>
        <taxon>Streptophyta</taxon>
        <taxon>Embryophyta</taxon>
        <taxon>Tracheophyta</taxon>
        <taxon>Spermatophyta</taxon>
        <taxon>Magnoliopsida</taxon>
        <taxon>eudicotyledons</taxon>
        <taxon>Gunneridae</taxon>
        <taxon>Pentapetalae</taxon>
        <taxon>asterids</taxon>
        <taxon>lamiids</taxon>
        <taxon>Boraginales</taxon>
        <taxon>Boraginaceae</taxon>
        <taxon>Boraginoideae</taxon>
        <taxon>Lithospermeae</taxon>
        <taxon>Lithospermum</taxon>
    </lineage>
</organism>
<dbReference type="Proteomes" id="UP001454036">
    <property type="component" value="Unassembled WGS sequence"/>
</dbReference>
<name>A0AAV3R089_LITER</name>
<gene>
    <name evidence="1" type="ORF">LIER_23541</name>
</gene>
<reference evidence="1 2" key="1">
    <citation type="submission" date="2024-01" db="EMBL/GenBank/DDBJ databases">
        <title>The complete chloroplast genome sequence of Lithospermum erythrorhizon: insights into the phylogenetic relationship among Boraginaceae species and the maternal lineages of purple gromwells.</title>
        <authorList>
            <person name="Okada T."/>
            <person name="Watanabe K."/>
        </authorList>
    </citation>
    <scope>NUCLEOTIDE SEQUENCE [LARGE SCALE GENOMIC DNA]</scope>
</reference>
<dbReference type="AlphaFoldDB" id="A0AAV3R089"/>
<dbReference type="EMBL" id="BAABME010006660">
    <property type="protein sequence ID" value="GAA0168956.1"/>
    <property type="molecule type" value="Genomic_DNA"/>
</dbReference>
<comment type="caution">
    <text evidence="1">The sequence shown here is derived from an EMBL/GenBank/DDBJ whole genome shotgun (WGS) entry which is preliminary data.</text>
</comment>
<accession>A0AAV3R089</accession>
<sequence length="187" mass="21316">MLGRRSLGLNLLPSNDDLDRLERKRCQSFGSTAMAIQKMGRHMKDLSLPGKLEFQMGQLAEAQQKNESGRFLSQPEQAKFIMSFMHGGSEKVEKPREIASQPEEVKAILTMRNGKLLDTGVHGDKKVANSGRMERQIKQSKLIEEKVSLEEEYIEEVVKPYVPPNIPVYATFPKELIGKRRKYEPNE</sequence>
<proteinExistence type="predicted"/>
<evidence type="ECO:0000313" key="2">
    <source>
        <dbReference type="Proteomes" id="UP001454036"/>
    </source>
</evidence>
<protein>
    <submittedName>
        <fullName evidence="1">Uncharacterized protein</fullName>
    </submittedName>
</protein>
<evidence type="ECO:0000313" key="1">
    <source>
        <dbReference type="EMBL" id="GAA0168956.1"/>
    </source>
</evidence>